<reference evidence="1" key="1">
    <citation type="submission" date="2022-03" db="EMBL/GenBank/DDBJ databases">
        <authorList>
            <person name="Martin H S."/>
        </authorList>
    </citation>
    <scope>NUCLEOTIDE SEQUENCE</scope>
</reference>
<protein>
    <submittedName>
        <fullName evidence="1">Uncharacterized protein</fullName>
    </submittedName>
</protein>
<proteinExistence type="predicted"/>
<sequence>MGHKTCARGAFMQLNPNQWEQLGENASRDCIGRARRVKRSLDLARCLRRRIGRGRVMAARCTAWDTNNPHSHTHGTYSAPGMQDTRPRPVGCDALRSSGDATELSTHAVDSSLLPQDVLLLLYY</sequence>
<gene>
    <name evidence="1" type="ORF">IPOD504_LOCUS497</name>
</gene>
<feature type="non-terminal residue" evidence="1">
    <location>
        <position position="124"/>
    </location>
</feature>
<evidence type="ECO:0000313" key="2">
    <source>
        <dbReference type="Proteomes" id="UP000837857"/>
    </source>
</evidence>
<organism evidence="1 2">
    <name type="scientific">Iphiclides podalirius</name>
    <name type="common">scarce swallowtail</name>
    <dbReference type="NCBI Taxonomy" id="110791"/>
    <lineage>
        <taxon>Eukaryota</taxon>
        <taxon>Metazoa</taxon>
        <taxon>Ecdysozoa</taxon>
        <taxon>Arthropoda</taxon>
        <taxon>Hexapoda</taxon>
        <taxon>Insecta</taxon>
        <taxon>Pterygota</taxon>
        <taxon>Neoptera</taxon>
        <taxon>Endopterygota</taxon>
        <taxon>Lepidoptera</taxon>
        <taxon>Glossata</taxon>
        <taxon>Ditrysia</taxon>
        <taxon>Papilionoidea</taxon>
        <taxon>Papilionidae</taxon>
        <taxon>Papilioninae</taxon>
        <taxon>Iphiclides</taxon>
    </lineage>
</organism>
<name>A0ABN8HQJ8_9NEOP</name>
<dbReference type="EMBL" id="OW152813">
    <property type="protein sequence ID" value="CAH2035301.1"/>
    <property type="molecule type" value="Genomic_DNA"/>
</dbReference>
<evidence type="ECO:0000313" key="1">
    <source>
        <dbReference type="EMBL" id="CAH2035301.1"/>
    </source>
</evidence>
<keyword evidence="2" id="KW-1185">Reference proteome</keyword>
<dbReference type="Proteomes" id="UP000837857">
    <property type="component" value="Chromosome 1"/>
</dbReference>
<accession>A0ABN8HQJ8</accession>